<reference evidence="3 4" key="1">
    <citation type="submission" date="2021-02" db="EMBL/GenBank/DDBJ databases">
        <title>PHA producing bacteria isolated from coastal sediment in Guangdong, Shenzhen.</title>
        <authorList>
            <person name="Zheng W."/>
            <person name="Yu S."/>
            <person name="Huang Y."/>
        </authorList>
    </citation>
    <scope>NUCLEOTIDE SEQUENCE [LARGE SCALE GENOMIC DNA]</scope>
    <source>
        <strain evidence="3 4">TN21-5</strain>
    </source>
</reference>
<evidence type="ECO:0000256" key="1">
    <source>
        <dbReference type="SAM" id="MobiDB-lite"/>
    </source>
</evidence>
<keyword evidence="4" id="KW-1185">Reference proteome</keyword>
<evidence type="ECO:0000313" key="4">
    <source>
        <dbReference type="Proteomes" id="UP000664344"/>
    </source>
</evidence>
<keyword evidence="2" id="KW-0812">Transmembrane</keyword>
<protein>
    <submittedName>
        <fullName evidence="3">DUF2868 domain-containing protein</fullName>
    </submittedName>
</protein>
<accession>A0ABS3BDH1</accession>
<feature type="compositionally biased region" description="Basic and acidic residues" evidence="1">
    <location>
        <begin position="310"/>
        <end position="328"/>
    </location>
</feature>
<comment type="caution">
    <text evidence="3">The sequence shown here is derived from an EMBL/GenBank/DDBJ whole genome shotgun (WGS) entry which is preliminary data.</text>
</comment>
<evidence type="ECO:0000256" key="2">
    <source>
        <dbReference type="SAM" id="Phobius"/>
    </source>
</evidence>
<keyword evidence="2" id="KW-1133">Transmembrane helix</keyword>
<dbReference type="InterPro" id="IPR021296">
    <property type="entry name" value="DUF2868"/>
</dbReference>
<dbReference type="EMBL" id="JAFKDB010000012">
    <property type="protein sequence ID" value="MBN7769878.1"/>
    <property type="molecule type" value="Genomic_DNA"/>
</dbReference>
<name>A0ABS3BDH1_9GAMM</name>
<feature type="transmembrane region" description="Helical" evidence="2">
    <location>
        <begin position="250"/>
        <end position="277"/>
    </location>
</feature>
<sequence>MSQHPLRLLLDFDERIQRDRDQSPAFLHRRDRRFALDCQACGDQPDAATWLAHMDRLSGPGTRNDAATRTLRQWRRINSGFALTGALFGVFTMSGLLFFEGASRINVTLFLAFVALQNLLALATTTQSLAGWQPWRWLLRRLNLQPGSPAIAPLHPLMMARAAHLGGSTFALTGLMTLLVMLVVQDLAFGWSTTLDTAAARYHAVVSALATPWQSLWPAAAPSLELIEATRFFRAAPGASGIDPAQWGHWWPFIVMLWTTWVFLPRLLLLAFSHWALHHKARQLLTRHPGMQTLHYRMETPTLDTGNQHNDAHDLPDTRTRSHPETLPDSRQLIQWAGAGEPELPTLLSEPQTLRFRAGGRATLADDERVLQSIGKALTEEPSPVVLLVTRSWEPPTGELFDFLEQAKAQWPDSTQVAILPLATNASEQPAAHLLQPWLRFAERLPAGFARIVRIPEAPDTQRVGEGGAL</sequence>
<dbReference type="Proteomes" id="UP000664344">
    <property type="component" value="Unassembled WGS sequence"/>
</dbReference>
<proteinExistence type="predicted"/>
<dbReference type="RefSeq" id="WP_206557285.1">
    <property type="nucleotide sequence ID" value="NZ_JAFKDB010000012.1"/>
</dbReference>
<feature type="region of interest" description="Disordered" evidence="1">
    <location>
        <begin position="300"/>
        <end position="328"/>
    </location>
</feature>
<keyword evidence="2" id="KW-0472">Membrane</keyword>
<gene>
    <name evidence="3" type="ORF">JYP53_08200</name>
</gene>
<evidence type="ECO:0000313" key="3">
    <source>
        <dbReference type="EMBL" id="MBN7769878.1"/>
    </source>
</evidence>
<organism evidence="3 4">
    <name type="scientific">Marinobacter daepoensis</name>
    <dbReference type="NCBI Taxonomy" id="262077"/>
    <lineage>
        <taxon>Bacteria</taxon>
        <taxon>Pseudomonadati</taxon>
        <taxon>Pseudomonadota</taxon>
        <taxon>Gammaproteobacteria</taxon>
        <taxon>Pseudomonadales</taxon>
        <taxon>Marinobacteraceae</taxon>
        <taxon>Marinobacter</taxon>
    </lineage>
</organism>
<feature type="transmembrane region" description="Helical" evidence="2">
    <location>
        <begin position="79"/>
        <end position="99"/>
    </location>
</feature>
<dbReference type="Pfam" id="PF11067">
    <property type="entry name" value="DUF2868"/>
    <property type="match status" value="1"/>
</dbReference>
<feature type="transmembrane region" description="Helical" evidence="2">
    <location>
        <begin position="105"/>
        <end position="132"/>
    </location>
</feature>
<feature type="transmembrane region" description="Helical" evidence="2">
    <location>
        <begin position="162"/>
        <end position="184"/>
    </location>
</feature>